<evidence type="ECO:0008006" key="10">
    <source>
        <dbReference type="Google" id="ProtNLM"/>
    </source>
</evidence>
<dbReference type="PANTHER" id="PTHR14369">
    <property type="entry name" value="SURFEIT LOCUS PROTEIN 6"/>
    <property type="match status" value="1"/>
</dbReference>
<feature type="compositionally biased region" description="Basic and acidic residues" evidence="4">
    <location>
        <begin position="345"/>
        <end position="359"/>
    </location>
</feature>
<dbReference type="InterPro" id="IPR029190">
    <property type="entry name" value="Rrp14/SURF6_C"/>
</dbReference>
<dbReference type="GO" id="GO:0042274">
    <property type="term" value="P:ribosomal small subunit biogenesis"/>
    <property type="evidence" value="ECO:0007669"/>
    <property type="project" value="TreeGrafter"/>
</dbReference>
<feature type="compositionally biased region" description="Low complexity" evidence="4">
    <location>
        <begin position="238"/>
        <end position="252"/>
    </location>
</feature>
<evidence type="ECO:0000256" key="1">
    <source>
        <dbReference type="ARBA" id="ARBA00004123"/>
    </source>
</evidence>
<protein>
    <recommendedName>
        <fullName evidence="10">Ribosome biogenesis protein Rrp14-C</fullName>
    </recommendedName>
</protein>
<evidence type="ECO:0000259" key="6">
    <source>
        <dbReference type="Pfam" id="PF15459"/>
    </source>
</evidence>
<dbReference type="STRING" id="644352.J3NWV4"/>
<evidence type="ECO:0000313" key="7">
    <source>
        <dbReference type="EMBL" id="EJT75836.1"/>
    </source>
</evidence>
<feature type="region of interest" description="Disordered" evidence="4">
    <location>
        <begin position="306"/>
        <end position="376"/>
    </location>
</feature>
<feature type="compositionally biased region" description="Basic and acidic residues" evidence="4">
    <location>
        <begin position="207"/>
        <end position="218"/>
    </location>
</feature>
<dbReference type="RefSeq" id="XP_009221836.1">
    <property type="nucleotide sequence ID" value="XM_009223572.1"/>
</dbReference>
<dbReference type="EnsemblFungi" id="EJT75836">
    <property type="protein sequence ID" value="EJT75836"/>
    <property type="gene ID" value="GGTG_05765"/>
</dbReference>
<keyword evidence="9" id="KW-1185">Reference proteome</keyword>
<dbReference type="eggNOG" id="KOG2885">
    <property type="taxonomic scope" value="Eukaryota"/>
</dbReference>
<reference evidence="7" key="3">
    <citation type="submission" date="2010-09" db="EMBL/GenBank/DDBJ databases">
        <title>Annotation of Gaeumannomyces graminis var. tritici R3-111a-1.</title>
        <authorList>
            <consortium name="The Broad Institute Genome Sequencing Platform"/>
            <person name="Ma L.-J."/>
            <person name="Dead R."/>
            <person name="Young S.K."/>
            <person name="Zeng Q."/>
            <person name="Gargeya S."/>
            <person name="Fitzgerald M."/>
            <person name="Haas B."/>
            <person name="Abouelleil A."/>
            <person name="Alvarado L."/>
            <person name="Arachchi H.M."/>
            <person name="Berlin A."/>
            <person name="Brown A."/>
            <person name="Chapman S.B."/>
            <person name="Chen Z."/>
            <person name="Dunbar C."/>
            <person name="Freedman E."/>
            <person name="Gearin G."/>
            <person name="Gellesch M."/>
            <person name="Goldberg J."/>
            <person name="Griggs A."/>
            <person name="Gujja S."/>
            <person name="Heiman D."/>
            <person name="Howarth C."/>
            <person name="Larson L."/>
            <person name="Lui A."/>
            <person name="MacDonald P.J.P."/>
            <person name="Mehta T."/>
            <person name="Montmayeur A."/>
            <person name="Murphy C."/>
            <person name="Neiman D."/>
            <person name="Pearson M."/>
            <person name="Priest M."/>
            <person name="Roberts A."/>
            <person name="Saif S."/>
            <person name="Shea T."/>
            <person name="Shenoy N."/>
            <person name="Sisk P."/>
            <person name="Stolte C."/>
            <person name="Sykes S."/>
            <person name="Yandava C."/>
            <person name="Wortman J."/>
            <person name="Nusbaum C."/>
            <person name="Birren B."/>
        </authorList>
    </citation>
    <scope>NUCLEOTIDE SEQUENCE</scope>
    <source>
        <strain evidence="7">R3-111a-1</strain>
    </source>
</reference>
<feature type="compositionally biased region" description="Basic and acidic residues" evidence="4">
    <location>
        <begin position="44"/>
        <end position="89"/>
    </location>
</feature>
<dbReference type="InterPro" id="IPR007019">
    <property type="entry name" value="SURF6"/>
</dbReference>
<feature type="domain" description="Ribosomal RNA-processing protein 14/surfeit locus protein 6 C-terminal" evidence="5">
    <location>
        <begin position="324"/>
        <end position="521"/>
    </location>
</feature>
<dbReference type="FunCoup" id="J3NWV4">
    <property type="interactions" value="292"/>
</dbReference>
<evidence type="ECO:0000313" key="9">
    <source>
        <dbReference type="Proteomes" id="UP000006039"/>
    </source>
</evidence>
<dbReference type="Proteomes" id="UP000006039">
    <property type="component" value="Unassembled WGS sequence"/>
</dbReference>
<accession>J3NWV4</accession>
<dbReference type="GeneID" id="20346223"/>
<feature type="compositionally biased region" description="Low complexity" evidence="4">
    <location>
        <begin position="266"/>
        <end position="279"/>
    </location>
</feature>
<reference evidence="7" key="2">
    <citation type="submission" date="2010-07" db="EMBL/GenBank/DDBJ databases">
        <authorList>
            <consortium name="The Broad Institute Genome Sequencing Platform"/>
            <consortium name="Broad Institute Genome Sequencing Center for Infectious Disease"/>
            <person name="Ma L.-J."/>
            <person name="Dead R."/>
            <person name="Young S."/>
            <person name="Zeng Q."/>
            <person name="Koehrsen M."/>
            <person name="Alvarado L."/>
            <person name="Berlin A."/>
            <person name="Chapman S.B."/>
            <person name="Chen Z."/>
            <person name="Freedman E."/>
            <person name="Gellesch M."/>
            <person name="Goldberg J."/>
            <person name="Griggs A."/>
            <person name="Gujja S."/>
            <person name="Heilman E.R."/>
            <person name="Heiman D."/>
            <person name="Hepburn T."/>
            <person name="Howarth C."/>
            <person name="Jen D."/>
            <person name="Larson L."/>
            <person name="Mehta T."/>
            <person name="Neiman D."/>
            <person name="Pearson M."/>
            <person name="Roberts A."/>
            <person name="Saif S."/>
            <person name="Shea T."/>
            <person name="Shenoy N."/>
            <person name="Sisk P."/>
            <person name="Stolte C."/>
            <person name="Sykes S."/>
            <person name="Walk T."/>
            <person name="White J."/>
            <person name="Yandava C."/>
            <person name="Haas B."/>
            <person name="Nusbaum C."/>
            <person name="Birren B."/>
        </authorList>
    </citation>
    <scope>NUCLEOTIDE SEQUENCE</scope>
    <source>
        <strain evidence="7">R3-111a-1</strain>
    </source>
</reference>
<feature type="compositionally biased region" description="Basic residues" evidence="4">
    <location>
        <begin position="332"/>
        <end position="344"/>
    </location>
</feature>
<evidence type="ECO:0000256" key="4">
    <source>
        <dbReference type="SAM" id="MobiDB-lite"/>
    </source>
</evidence>
<name>J3NWV4_GAET3</name>
<feature type="region of interest" description="Disordered" evidence="4">
    <location>
        <begin position="473"/>
        <end position="552"/>
    </location>
</feature>
<dbReference type="GO" id="GO:0042273">
    <property type="term" value="P:ribosomal large subunit biogenesis"/>
    <property type="evidence" value="ECO:0007669"/>
    <property type="project" value="TreeGrafter"/>
</dbReference>
<dbReference type="GO" id="GO:0005730">
    <property type="term" value="C:nucleolus"/>
    <property type="evidence" value="ECO:0007669"/>
    <property type="project" value="TreeGrafter"/>
</dbReference>
<dbReference type="Pfam" id="PF15459">
    <property type="entry name" value="RRP14"/>
    <property type="match status" value="1"/>
</dbReference>
<dbReference type="EMBL" id="GL385397">
    <property type="protein sequence ID" value="EJT75836.1"/>
    <property type="molecule type" value="Genomic_DNA"/>
</dbReference>
<comment type="similarity">
    <text evidence="2">Belongs to the SURF6 family.</text>
</comment>
<reference evidence="8" key="4">
    <citation type="journal article" date="2015" name="G3 (Bethesda)">
        <title>Genome sequences of three phytopathogenic species of the Magnaporthaceae family of fungi.</title>
        <authorList>
            <person name="Okagaki L.H."/>
            <person name="Nunes C.C."/>
            <person name="Sailsbery J."/>
            <person name="Clay B."/>
            <person name="Brown D."/>
            <person name="John T."/>
            <person name="Oh Y."/>
            <person name="Young N."/>
            <person name="Fitzgerald M."/>
            <person name="Haas B.J."/>
            <person name="Zeng Q."/>
            <person name="Young S."/>
            <person name="Adiconis X."/>
            <person name="Fan L."/>
            <person name="Levin J.Z."/>
            <person name="Mitchell T.K."/>
            <person name="Okubara P.A."/>
            <person name="Farman M.L."/>
            <person name="Kohn L.M."/>
            <person name="Birren B."/>
            <person name="Ma L.-J."/>
            <person name="Dean R.A."/>
        </authorList>
    </citation>
    <scope>NUCLEOTIDE SEQUENCE</scope>
    <source>
        <strain evidence="8">R3-111a-1</strain>
    </source>
</reference>
<feature type="compositionally biased region" description="Basic and acidic residues" evidence="4">
    <location>
        <begin position="306"/>
        <end position="316"/>
    </location>
</feature>
<gene>
    <name evidence="8" type="primary">20346223</name>
    <name evidence="7" type="ORF">GGTG_05765</name>
</gene>
<evidence type="ECO:0000313" key="8">
    <source>
        <dbReference type="EnsemblFungi" id="EJT75836"/>
    </source>
</evidence>
<feature type="region of interest" description="Disordered" evidence="4">
    <location>
        <begin position="408"/>
        <end position="441"/>
    </location>
</feature>
<reference evidence="9" key="1">
    <citation type="submission" date="2010-07" db="EMBL/GenBank/DDBJ databases">
        <title>The genome sequence of Gaeumannomyces graminis var. tritici strain R3-111a-1.</title>
        <authorList>
            <consortium name="The Broad Institute Genome Sequencing Platform"/>
            <person name="Ma L.-J."/>
            <person name="Dead R."/>
            <person name="Young S."/>
            <person name="Zeng Q."/>
            <person name="Koehrsen M."/>
            <person name="Alvarado L."/>
            <person name="Berlin A."/>
            <person name="Chapman S.B."/>
            <person name="Chen Z."/>
            <person name="Freedman E."/>
            <person name="Gellesch M."/>
            <person name="Goldberg J."/>
            <person name="Griggs A."/>
            <person name="Gujja S."/>
            <person name="Heilman E.R."/>
            <person name="Heiman D."/>
            <person name="Hepburn T."/>
            <person name="Howarth C."/>
            <person name="Jen D."/>
            <person name="Larson L."/>
            <person name="Mehta T."/>
            <person name="Neiman D."/>
            <person name="Pearson M."/>
            <person name="Roberts A."/>
            <person name="Saif S."/>
            <person name="Shea T."/>
            <person name="Shenoy N."/>
            <person name="Sisk P."/>
            <person name="Stolte C."/>
            <person name="Sykes S."/>
            <person name="Walk T."/>
            <person name="White J."/>
            <person name="Yandava C."/>
            <person name="Haas B."/>
            <person name="Nusbaum C."/>
            <person name="Birren B."/>
        </authorList>
    </citation>
    <scope>NUCLEOTIDE SEQUENCE [LARGE SCALE GENOMIC DNA]</scope>
    <source>
        <strain evidence="9">R3-111a-1</strain>
    </source>
</reference>
<comment type="subcellular location">
    <subcellularLocation>
        <location evidence="1">Nucleus</location>
    </subcellularLocation>
</comment>
<proteinExistence type="inferred from homology"/>
<dbReference type="OrthoDB" id="444809at2759"/>
<dbReference type="Pfam" id="PF04935">
    <property type="entry name" value="SURF6"/>
    <property type="match status" value="1"/>
</dbReference>
<evidence type="ECO:0000259" key="5">
    <source>
        <dbReference type="Pfam" id="PF04935"/>
    </source>
</evidence>
<reference evidence="8" key="5">
    <citation type="submission" date="2018-04" db="UniProtKB">
        <authorList>
            <consortium name="EnsemblFungi"/>
        </authorList>
    </citation>
    <scope>IDENTIFICATION</scope>
    <source>
        <strain evidence="8">R3-111a-1</strain>
    </source>
</reference>
<evidence type="ECO:0000256" key="3">
    <source>
        <dbReference type="ARBA" id="ARBA00023242"/>
    </source>
</evidence>
<dbReference type="HOGENOM" id="CLU_018300_1_1_1"/>
<dbReference type="GO" id="GO:0003677">
    <property type="term" value="F:DNA binding"/>
    <property type="evidence" value="ECO:0007669"/>
    <property type="project" value="TreeGrafter"/>
</dbReference>
<dbReference type="GO" id="GO:0003723">
    <property type="term" value="F:RNA binding"/>
    <property type="evidence" value="ECO:0007669"/>
    <property type="project" value="TreeGrafter"/>
</dbReference>
<feature type="compositionally biased region" description="Basic and acidic residues" evidence="4">
    <location>
        <begin position="505"/>
        <end position="519"/>
    </location>
</feature>
<feature type="region of interest" description="Disordered" evidence="4">
    <location>
        <begin position="36"/>
        <end position="294"/>
    </location>
</feature>
<dbReference type="PANTHER" id="PTHR14369:SF0">
    <property type="entry name" value="SURFEIT LOCUS PROTEIN 6"/>
    <property type="match status" value="1"/>
</dbReference>
<sequence length="552" mass="60967">MADSDLQERLRESAKAFDGLLSLIPAQIYYGEGTNEQWKRTKQSKAEKKAAKLGKLDPDSEKNRTAMEVLEERARNKRKLQELEQRDDGSDGAGDDQGADNDSVQLEGIELEQPLKKQKTADEDEDDEKPDTALSEATPAETDASVPLSTLSAKEQKKLLKKQKKQEKKSAKVNGSKEEDTTSRETVSNPAPQPESAPLEASPELRPSTEVDDSKASPDSEMETEEIPGLSTKEHEVPSQSPSVSSQSTSPVFDDDQTAHKGSLETASVATSIASATPSEKPKHAKLPASSSDAFKARLAARIEELRKARKADGTDGRPPQTRQELIESRRQKQAQRKAHKKEVRRLAKEEEDRKREEALVSARTSPGGFMSPLRSDASDAVATNFAFGRIAFGDGAQMSHDLSYVKEDAKGKKKGPSDPKTALAKLEAQKKRVAGMPEDKRKEVLEKETWLAARRRAEGEKVRDDEAMLKKAVKRKDQAKKKSEREWAARKEGVEQAMQARQKKREDNLRKRREEKMLGKAGKKKKGVATKGGRKSRPGFEGVGLGGGKRK</sequence>
<dbReference type="InterPro" id="IPR029188">
    <property type="entry name" value="Rrp14_N"/>
</dbReference>
<dbReference type="VEuPathDB" id="FungiDB:GGTG_05765"/>
<dbReference type="AlphaFoldDB" id="J3NWV4"/>
<feature type="compositionally biased region" description="Gly residues" evidence="4">
    <location>
        <begin position="542"/>
        <end position="552"/>
    </location>
</feature>
<feature type="compositionally biased region" description="Basic and acidic residues" evidence="4">
    <location>
        <begin position="481"/>
        <end position="495"/>
    </location>
</feature>
<feature type="domain" description="Ribosomal RNA-processing protein 14 N-terminal" evidence="6">
    <location>
        <begin position="9"/>
        <end position="59"/>
    </location>
</feature>
<feature type="compositionally biased region" description="Basic residues" evidence="4">
    <location>
        <begin position="522"/>
        <end position="538"/>
    </location>
</feature>
<evidence type="ECO:0000256" key="2">
    <source>
        <dbReference type="ARBA" id="ARBA00005904"/>
    </source>
</evidence>
<keyword evidence="3" id="KW-0539">Nucleus</keyword>
<organism evidence="7">
    <name type="scientific">Gaeumannomyces tritici (strain R3-111a-1)</name>
    <name type="common">Wheat and barley take-all root rot fungus</name>
    <name type="synonym">Gaeumannomyces graminis var. tritici</name>
    <dbReference type="NCBI Taxonomy" id="644352"/>
    <lineage>
        <taxon>Eukaryota</taxon>
        <taxon>Fungi</taxon>
        <taxon>Dikarya</taxon>
        <taxon>Ascomycota</taxon>
        <taxon>Pezizomycotina</taxon>
        <taxon>Sordariomycetes</taxon>
        <taxon>Sordariomycetidae</taxon>
        <taxon>Magnaporthales</taxon>
        <taxon>Magnaporthaceae</taxon>
        <taxon>Gaeumannomyces</taxon>
    </lineage>
</organism>